<keyword evidence="5" id="KW-0472">Membrane</keyword>
<feature type="transmembrane region" description="Helical" evidence="5">
    <location>
        <begin position="200"/>
        <end position="218"/>
    </location>
</feature>
<dbReference type="InterPro" id="IPR013083">
    <property type="entry name" value="Znf_RING/FYVE/PHD"/>
</dbReference>
<dbReference type="PANTHER" id="PTHR46214:SF30">
    <property type="entry name" value="OS01G0850200 PROTEIN"/>
    <property type="match status" value="1"/>
</dbReference>
<gene>
    <name evidence="7" type="primary">MARCH1_1</name>
    <name evidence="7" type="ORF">g.43267</name>
</gene>
<keyword evidence="1" id="KW-0479">Metal-binding</keyword>
<sequence length="224" mass="24089">MATEGDKCHGDAEAGTRQPPEGDESDGSIHFSDAEDQSWHSPYPSHRASSSYDGLRLSNVSASDHEAGGVPEPGRNSCISDCSAEIGLDNGVPDIKINIPKVDKDCRICHLSLVSGAQESGIPIELGCSCKDDLAAAHKQCAEAWFKIRGNRTCEICGSIAKNVLGTGEAEVIDQWNETSSTAPPAPTAENQSFWRGHRFLNFLLACLVFAFVISWLFHFNVPG</sequence>
<dbReference type="InterPro" id="IPR011016">
    <property type="entry name" value="Znf_RING-CH"/>
</dbReference>
<keyword evidence="2" id="KW-0863">Zinc-finger</keyword>
<evidence type="ECO:0000259" key="6">
    <source>
        <dbReference type="PROSITE" id="PS51292"/>
    </source>
</evidence>
<feature type="region of interest" description="Disordered" evidence="4">
    <location>
        <begin position="1"/>
        <end position="47"/>
    </location>
</feature>
<protein>
    <submittedName>
        <fullName evidence="7">E3 ubiquitin-protein ligase MARCH1</fullName>
    </submittedName>
</protein>
<dbReference type="SUPFAM" id="SSF57850">
    <property type="entry name" value="RING/U-box"/>
    <property type="match status" value="1"/>
</dbReference>
<evidence type="ECO:0000313" key="7">
    <source>
        <dbReference type="EMBL" id="JAT59768.1"/>
    </source>
</evidence>
<dbReference type="AlphaFoldDB" id="A0A1D1YYP4"/>
<keyword evidence="3" id="KW-0862">Zinc</keyword>
<evidence type="ECO:0000256" key="3">
    <source>
        <dbReference type="ARBA" id="ARBA00022833"/>
    </source>
</evidence>
<evidence type="ECO:0000256" key="4">
    <source>
        <dbReference type="SAM" id="MobiDB-lite"/>
    </source>
</evidence>
<reference evidence="7" key="1">
    <citation type="submission" date="2015-07" db="EMBL/GenBank/DDBJ databases">
        <title>Transcriptome Assembly of Anthurium amnicola.</title>
        <authorList>
            <person name="Suzuki J."/>
        </authorList>
    </citation>
    <scope>NUCLEOTIDE SEQUENCE</scope>
</reference>
<dbReference type="Pfam" id="PF12906">
    <property type="entry name" value="RINGv"/>
    <property type="match status" value="1"/>
</dbReference>
<evidence type="ECO:0000256" key="2">
    <source>
        <dbReference type="ARBA" id="ARBA00022771"/>
    </source>
</evidence>
<proteinExistence type="predicted"/>
<accession>A0A1D1YYP4</accession>
<dbReference type="SMART" id="SM00744">
    <property type="entry name" value="RINGv"/>
    <property type="match status" value="1"/>
</dbReference>
<name>A0A1D1YYP4_9ARAE</name>
<dbReference type="PANTHER" id="PTHR46214">
    <property type="entry name" value="ZINC FINGER, RING-CH-TYPE"/>
    <property type="match status" value="1"/>
</dbReference>
<evidence type="ECO:0000256" key="1">
    <source>
        <dbReference type="ARBA" id="ARBA00022723"/>
    </source>
</evidence>
<keyword evidence="5" id="KW-1133">Transmembrane helix</keyword>
<dbReference type="GO" id="GO:0008270">
    <property type="term" value="F:zinc ion binding"/>
    <property type="evidence" value="ECO:0007669"/>
    <property type="project" value="UniProtKB-KW"/>
</dbReference>
<organism evidence="7">
    <name type="scientific">Anthurium amnicola</name>
    <dbReference type="NCBI Taxonomy" id="1678845"/>
    <lineage>
        <taxon>Eukaryota</taxon>
        <taxon>Viridiplantae</taxon>
        <taxon>Streptophyta</taxon>
        <taxon>Embryophyta</taxon>
        <taxon>Tracheophyta</taxon>
        <taxon>Spermatophyta</taxon>
        <taxon>Magnoliopsida</taxon>
        <taxon>Liliopsida</taxon>
        <taxon>Araceae</taxon>
        <taxon>Pothoideae</taxon>
        <taxon>Potheae</taxon>
        <taxon>Anthurium</taxon>
    </lineage>
</organism>
<dbReference type="Gene3D" id="3.30.40.10">
    <property type="entry name" value="Zinc/RING finger domain, C3HC4 (zinc finger)"/>
    <property type="match status" value="1"/>
</dbReference>
<feature type="compositionally biased region" description="Basic and acidic residues" evidence="4">
    <location>
        <begin position="1"/>
        <end position="14"/>
    </location>
</feature>
<dbReference type="PROSITE" id="PS51292">
    <property type="entry name" value="ZF_RING_CH"/>
    <property type="match status" value="1"/>
</dbReference>
<feature type="domain" description="RING-CH-type" evidence="6">
    <location>
        <begin position="98"/>
        <end position="164"/>
    </location>
</feature>
<evidence type="ECO:0000256" key="5">
    <source>
        <dbReference type="SAM" id="Phobius"/>
    </source>
</evidence>
<dbReference type="EMBL" id="GDJX01008168">
    <property type="protein sequence ID" value="JAT59768.1"/>
    <property type="molecule type" value="Transcribed_RNA"/>
</dbReference>
<keyword evidence="5" id="KW-0812">Transmembrane</keyword>